<dbReference type="SUPFAM" id="SSF53474">
    <property type="entry name" value="alpha/beta-Hydrolases"/>
    <property type="match status" value="1"/>
</dbReference>
<protein>
    <recommendedName>
        <fullName evidence="4">DUF1350 domain-containing protein</fullName>
    </recommendedName>
</protein>
<dbReference type="Pfam" id="PF07082">
    <property type="entry name" value="DUF1350"/>
    <property type="match status" value="1"/>
</dbReference>
<dbReference type="Proteomes" id="UP000077202">
    <property type="component" value="Unassembled WGS sequence"/>
</dbReference>
<evidence type="ECO:0000313" key="2">
    <source>
        <dbReference type="EMBL" id="OAE29713.1"/>
    </source>
</evidence>
<feature type="region of interest" description="Disordered" evidence="1">
    <location>
        <begin position="14"/>
        <end position="37"/>
    </location>
</feature>
<accession>A0A176WAJ6</accession>
<dbReference type="EMBL" id="LVLJ01001430">
    <property type="protein sequence ID" value="OAE29713.1"/>
    <property type="molecule type" value="Genomic_DNA"/>
</dbReference>
<proteinExistence type="predicted"/>
<gene>
    <name evidence="2" type="ORF">AXG93_3884s1080</name>
</gene>
<feature type="compositionally biased region" description="Polar residues" evidence="1">
    <location>
        <begin position="14"/>
        <end position="31"/>
    </location>
</feature>
<dbReference type="InterPro" id="IPR010765">
    <property type="entry name" value="DUF1350"/>
</dbReference>
<comment type="caution">
    <text evidence="2">The sequence shown here is derived from an EMBL/GenBank/DDBJ whole genome shotgun (WGS) entry which is preliminary data.</text>
</comment>
<organism evidence="2 3">
    <name type="scientific">Marchantia polymorpha subsp. ruderalis</name>
    <dbReference type="NCBI Taxonomy" id="1480154"/>
    <lineage>
        <taxon>Eukaryota</taxon>
        <taxon>Viridiplantae</taxon>
        <taxon>Streptophyta</taxon>
        <taxon>Embryophyta</taxon>
        <taxon>Marchantiophyta</taxon>
        <taxon>Marchantiopsida</taxon>
        <taxon>Marchantiidae</taxon>
        <taxon>Marchantiales</taxon>
        <taxon>Marchantiaceae</taxon>
        <taxon>Marchantia</taxon>
    </lineage>
</organism>
<evidence type="ECO:0000256" key="1">
    <source>
        <dbReference type="SAM" id="MobiDB-lite"/>
    </source>
</evidence>
<dbReference type="Gene3D" id="3.40.50.1820">
    <property type="entry name" value="alpha/beta hydrolase"/>
    <property type="match status" value="1"/>
</dbReference>
<dbReference type="ESTHER" id="marpo-a0a176waj6">
    <property type="family name" value="Duf_1350"/>
</dbReference>
<keyword evidence="3" id="KW-1185">Reference proteome</keyword>
<evidence type="ECO:0000313" key="3">
    <source>
        <dbReference type="Proteomes" id="UP000077202"/>
    </source>
</evidence>
<reference evidence="2" key="1">
    <citation type="submission" date="2016-03" db="EMBL/GenBank/DDBJ databases">
        <title>Mechanisms controlling the formation of the plant cell surface in tip-growing cells are functionally conserved among land plants.</title>
        <authorList>
            <person name="Honkanen S."/>
            <person name="Jones V.A."/>
            <person name="Morieri G."/>
            <person name="Champion C."/>
            <person name="Hetherington A.J."/>
            <person name="Kelly S."/>
            <person name="Saint-Marcoux D."/>
            <person name="Proust H."/>
            <person name="Prescott H."/>
            <person name="Dolan L."/>
        </authorList>
    </citation>
    <scope>NUCLEOTIDE SEQUENCE [LARGE SCALE GENOMIC DNA]</scope>
    <source>
        <tissue evidence="2">Whole gametophyte</tissue>
    </source>
</reference>
<dbReference type="PANTHER" id="PTHR34127:SF3">
    <property type="entry name" value="INITIATION FACTOR 4F SUBUNIT (DUF1350)"/>
    <property type="match status" value="1"/>
</dbReference>
<dbReference type="AlphaFoldDB" id="A0A176WAJ6"/>
<name>A0A176WAJ6_MARPO</name>
<sequence>MAQSCCQALSLQVGSSGPVSTHEGQVTSSESSSRDAIPSRLLRSQFRGNALHLRTSSADVRSAAPAGCSVTTRASYVSPGWSSPSGAGGAKSPGVKNFERIGECLVYAAFPNNKKPKGIIQFLGGAFIGASPDITYRYFIELLRKENYIVVAVPYNVTFDHTQSARQIHQKFNSTLNFLRRDGVPFNRLPPAEVSALPIFSVGHSNGALMQVLMGSLCYEGQLPKANAVISFNNKPASDAVPFFEQMGPAFQQASPMFNSSPFTTLGATFAARALEVARNSSIPLPPGVGQDDLQSVQNFIEQIPGVFNEVTGGVSEFTPTPAENRRTISTRYQIPNNLLIKFTDDTIDETDRVEEAIRNRSMSSGGVFRKLVLKGTHATPLAQDIRWDVGVYSPVDAVAQVVKDRSLVDLRSLRKWAEAFQRMSDVGLVHVVSIPEQLFAVVSLHKALNCGEYLTNVHPSSARAQRLGMSHAEEEYQQQEKLENKQLAGSPLFNGEYQHLFGGLGDSGNHQLTLENGCSSSAAECHVYPPP</sequence>
<dbReference type="InterPro" id="IPR029058">
    <property type="entry name" value="AB_hydrolase_fold"/>
</dbReference>
<dbReference type="PANTHER" id="PTHR34127">
    <property type="entry name" value="OS04G0405600 PROTEIN"/>
    <property type="match status" value="1"/>
</dbReference>
<evidence type="ECO:0008006" key="4">
    <source>
        <dbReference type="Google" id="ProtNLM"/>
    </source>
</evidence>